<comment type="caution">
    <text evidence="1">The sequence shown here is derived from an EMBL/GenBank/DDBJ whole genome shotgun (WGS) entry which is preliminary data.</text>
</comment>
<proteinExistence type="predicted"/>
<keyword evidence="2" id="KW-1185">Reference proteome</keyword>
<name>A0ACC1CNX4_9NEOP</name>
<sequence>MAVRPQHMHDGSIVERRLRPIYDWLDNGNNKKALQEAEKVLKKSPSLQSARALKALALFRLGKATEAQVVLDALAEEKPSDDSTLQAMTISYRESQQLHKVCSLYEAAVKAEPNSEELHSHLFMSYVRIGDYLSQQRAAMALYKFAPKNPYYFWAVMSIVLQAKSTEDKTKKGILLTLAQRMVDNFITENKMEAEQEARLYIMILELQEKWEDILKFIESPLYSLLVPGSTAQACIPYLKKLGLWRKLNLLCKDLLWDNQDRWDYYLPYFDSVFHLMKEADNESTADDTPEKCHEFICQLVESMSSGRTLRGPYLARLELWKRLSEDGDPTDLLGSGMALCVQYLRVFANKPCAVPDIRPYLAMIPQKEREEKCRDFLTCLGYDENSDPETTDDIQRHISCMTAWRLAAPPFPADGALGLARTLRRHYLRCSEKGLVTATITEFCPTDGYGLLAAHHYFYAAVQQKSSKPIIEALNLLELVLQQSPANFHAKLLLIKLYHLLGNALAADSIYQRVEVKHIQLVSLGWVHAARLAPACAASRALQLLADTRAFHTHHAKDSVEHLTYAYKYGTFEKLVELRAWTARLEACAWGSLAARERALLALMAGPPGPLHAPSRLPEDPTDNRDLTVMLNWEPPQCQDADLKTRTFDQDIAYLRLKDALVSAIALCIEMSDNRPVEEKSSQREELEVCIEAYSTAMERCKDYYSEKERLCISAPFPSRIIAFVNSPVPYRELYSTTLRMVGELCAGRSARAHELCGRAAALVARAGALLAAEAAAGDGDHGWEMRDRLEALSNYLEFIGIMTFLLGVCNELVAPTNATNTKKSKKKTHQSPDEIRTVELLNKLNECVQNTISFIENLLDQWPKYDFSLSLEEEFSMMSIGENIQLVKSKLEDGLDNVLCVVRYILKNRSKYLKTLVQ</sequence>
<gene>
    <name evidence="1" type="ORF">K1T71_011428</name>
</gene>
<reference evidence="1 2" key="1">
    <citation type="journal article" date="2021" name="Front. Genet.">
        <title>Chromosome-Level Genome Assembly Reveals Significant Gene Expansion in the Toll and IMD Signaling Pathways of Dendrolimus kikuchii.</title>
        <authorList>
            <person name="Zhou J."/>
            <person name="Wu P."/>
            <person name="Xiong Z."/>
            <person name="Liu N."/>
            <person name="Zhao N."/>
            <person name="Ji M."/>
            <person name="Qiu Y."/>
            <person name="Yang B."/>
        </authorList>
    </citation>
    <scope>NUCLEOTIDE SEQUENCE [LARGE SCALE GENOMIC DNA]</scope>
    <source>
        <strain evidence="1">Ann1</strain>
    </source>
</reference>
<evidence type="ECO:0000313" key="1">
    <source>
        <dbReference type="EMBL" id="KAJ0173252.1"/>
    </source>
</evidence>
<accession>A0ACC1CNX4</accession>
<organism evidence="1 2">
    <name type="scientific">Dendrolimus kikuchii</name>
    <dbReference type="NCBI Taxonomy" id="765133"/>
    <lineage>
        <taxon>Eukaryota</taxon>
        <taxon>Metazoa</taxon>
        <taxon>Ecdysozoa</taxon>
        <taxon>Arthropoda</taxon>
        <taxon>Hexapoda</taxon>
        <taxon>Insecta</taxon>
        <taxon>Pterygota</taxon>
        <taxon>Neoptera</taxon>
        <taxon>Endopterygota</taxon>
        <taxon>Lepidoptera</taxon>
        <taxon>Glossata</taxon>
        <taxon>Ditrysia</taxon>
        <taxon>Bombycoidea</taxon>
        <taxon>Lasiocampidae</taxon>
        <taxon>Dendrolimus</taxon>
    </lineage>
</organism>
<dbReference type="EMBL" id="CM034406">
    <property type="protein sequence ID" value="KAJ0173252.1"/>
    <property type="molecule type" value="Genomic_DNA"/>
</dbReference>
<dbReference type="Proteomes" id="UP000824533">
    <property type="component" value="Linkage Group LG20"/>
</dbReference>
<protein>
    <submittedName>
        <fullName evidence="1">Uncharacterized protein</fullName>
    </submittedName>
</protein>
<evidence type="ECO:0000313" key="2">
    <source>
        <dbReference type="Proteomes" id="UP000824533"/>
    </source>
</evidence>